<feature type="domain" description="Transposable element P transposase-like RNase H" evidence="1">
    <location>
        <begin position="43"/>
        <end position="169"/>
    </location>
</feature>
<organism evidence="3 4">
    <name type="scientific">Ceratina calcarata</name>
    <dbReference type="NCBI Taxonomy" id="156304"/>
    <lineage>
        <taxon>Eukaryota</taxon>
        <taxon>Metazoa</taxon>
        <taxon>Ecdysozoa</taxon>
        <taxon>Arthropoda</taxon>
        <taxon>Hexapoda</taxon>
        <taxon>Insecta</taxon>
        <taxon>Pterygota</taxon>
        <taxon>Neoptera</taxon>
        <taxon>Endopterygota</taxon>
        <taxon>Hymenoptera</taxon>
        <taxon>Apocrita</taxon>
        <taxon>Aculeata</taxon>
        <taxon>Apoidea</taxon>
        <taxon>Anthophila</taxon>
        <taxon>Apidae</taxon>
        <taxon>Ceratina</taxon>
        <taxon>Zadontomerus</taxon>
    </lineage>
</organism>
<feature type="domain" description="Transposable element P transposase-like GTP-binding insertion" evidence="2">
    <location>
        <begin position="208"/>
        <end position="286"/>
    </location>
</feature>
<dbReference type="AlphaFoldDB" id="A0AAJ7J642"/>
<gene>
    <name evidence="4" type="primary">LOC108628167</name>
</gene>
<dbReference type="Proteomes" id="UP000694925">
    <property type="component" value="Unplaced"/>
</dbReference>
<dbReference type="KEGG" id="ccal:108628167"/>
<name>A0AAJ7J642_9HYME</name>
<keyword evidence="3" id="KW-1185">Reference proteome</keyword>
<dbReference type="GeneID" id="108628167"/>
<dbReference type="InterPro" id="IPR048366">
    <property type="entry name" value="TNP-like_GBD"/>
</dbReference>
<dbReference type="Pfam" id="PF21787">
    <property type="entry name" value="TNP-like_RNaseH_N"/>
    <property type="match status" value="1"/>
</dbReference>
<evidence type="ECO:0000313" key="4">
    <source>
        <dbReference type="RefSeq" id="XP_017885410.1"/>
    </source>
</evidence>
<reference evidence="4" key="1">
    <citation type="submission" date="2025-08" db="UniProtKB">
        <authorList>
            <consortium name="RefSeq"/>
        </authorList>
    </citation>
    <scope>IDENTIFICATION</scope>
    <source>
        <tissue evidence="4">Whole body</tissue>
    </source>
</reference>
<dbReference type="Pfam" id="PF21788">
    <property type="entry name" value="TNP-like_GBD"/>
    <property type="match status" value="1"/>
</dbReference>
<dbReference type="RefSeq" id="XP_017885410.1">
    <property type="nucleotide sequence ID" value="XM_018029921.1"/>
</dbReference>
<accession>A0AAJ7J642</accession>
<protein>
    <submittedName>
        <fullName evidence="4">Uncharacterized protein LOC108628167</fullName>
    </submittedName>
</protein>
<sequence>MKQKLMCLPLYKTSGAVYRFLSAWFKLPSKGAINRLLQKIPLSPGINDVIIQNVEEAVRCLKKHEKFCLLMFDEISLTYNIEYNTYTDKIEGVYNGDIIDHALVFMLKGITRKWKQTICYFFNKGPIKPEALKELIREVIRKFNGVNGLKIIATICDQGPTKRTAIERLIDDARNFYLRNNVEPKRRIVIDNNEIVPMYDVPRLLIGIRNNLLKKDLIWKKNNEDVQATWKDIITAYEIDCDNGDLRMMPRITEFHVYEDKIERMKVSYAAEIFSYKVAVAINLMARN</sequence>
<feature type="non-terminal residue" evidence="4">
    <location>
        <position position="288"/>
    </location>
</feature>
<dbReference type="InterPro" id="IPR048365">
    <property type="entry name" value="TNP-like_RNaseH_N"/>
</dbReference>
<evidence type="ECO:0000259" key="1">
    <source>
        <dbReference type="Pfam" id="PF21787"/>
    </source>
</evidence>
<evidence type="ECO:0000313" key="3">
    <source>
        <dbReference type="Proteomes" id="UP000694925"/>
    </source>
</evidence>
<proteinExistence type="predicted"/>
<evidence type="ECO:0000259" key="2">
    <source>
        <dbReference type="Pfam" id="PF21788"/>
    </source>
</evidence>